<keyword evidence="2" id="KW-1185">Reference proteome</keyword>
<gene>
    <name evidence="1" type="ORF">AXF12_01645</name>
</gene>
<name>A0ABN4KE11_9FLAO</name>
<organism evidence="1 2">
    <name type="scientific">Capnocytophaga haemolytica</name>
    <dbReference type="NCBI Taxonomy" id="45243"/>
    <lineage>
        <taxon>Bacteria</taxon>
        <taxon>Pseudomonadati</taxon>
        <taxon>Bacteroidota</taxon>
        <taxon>Flavobacteriia</taxon>
        <taxon>Flavobacteriales</taxon>
        <taxon>Flavobacteriaceae</taxon>
        <taxon>Capnocytophaga</taxon>
    </lineage>
</organism>
<evidence type="ECO:0000313" key="2">
    <source>
        <dbReference type="Proteomes" id="UP000065822"/>
    </source>
</evidence>
<sequence>MDDKGVLAFIERLKAHPEVTFVDKITVTLAHKAAAPKVDFYSFTYKNGSLSVVYNPFEGHLLQYKGLKEEEARKVIDNV</sequence>
<protein>
    <submittedName>
        <fullName evidence="1">Uncharacterized protein</fullName>
    </submittedName>
</protein>
<reference evidence="1 2" key="1">
    <citation type="submission" date="2016-02" db="EMBL/GenBank/DDBJ databases">
        <authorList>
            <person name="Holder M.E."/>
            <person name="Ajami N.J."/>
            <person name="Petrosino J.F."/>
        </authorList>
    </citation>
    <scope>NUCLEOTIDE SEQUENCE [LARGE SCALE GENOMIC DNA]</scope>
    <source>
        <strain evidence="1 2">CCUG 32990</strain>
    </source>
</reference>
<dbReference type="Proteomes" id="UP000065822">
    <property type="component" value="Chromosome"/>
</dbReference>
<evidence type="ECO:0000313" key="1">
    <source>
        <dbReference type="EMBL" id="AMD84349.1"/>
    </source>
</evidence>
<dbReference type="EMBL" id="CP014227">
    <property type="protein sequence ID" value="AMD84349.1"/>
    <property type="molecule type" value="Genomic_DNA"/>
</dbReference>
<accession>A0ABN4KE11</accession>
<proteinExistence type="predicted"/>